<feature type="region of interest" description="Disordered" evidence="1">
    <location>
        <begin position="59"/>
        <end position="91"/>
    </location>
</feature>
<dbReference type="AlphaFoldDB" id="L7EYY4"/>
<gene>
    <name evidence="2" type="ORF">STRTUCAR8_09219</name>
</gene>
<dbReference type="EMBL" id="AEJB01000441">
    <property type="protein sequence ID" value="ELP64623.1"/>
    <property type="molecule type" value="Genomic_DNA"/>
</dbReference>
<dbReference type="GeneID" id="97398784"/>
<keyword evidence="3" id="KW-1185">Reference proteome</keyword>
<comment type="caution">
    <text evidence="2">The sequence shown here is derived from an EMBL/GenBank/DDBJ whole genome shotgun (WGS) entry which is preliminary data.</text>
</comment>
<proteinExistence type="predicted"/>
<accession>L7EYY4</accession>
<organism evidence="2 3">
    <name type="scientific">Streptomyces turgidiscabies (strain Car8)</name>
    <dbReference type="NCBI Taxonomy" id="698760"/>
    <lineage>
        <taxon>Bacteria</taxon>
        <taxon>Bacillati</taxon>
        <taxon>Actinomycetota</taxon>
        <taxon>Actinomycetes</taxon>
        <taxon>Kitasatosporales</taxon>
        <taxon>Streptomycetaceae</taxon>
        <taxon>Streptomyces</taxon>
    </lineage>
</organism>
<name>L7EYY4_STRT8</name>
<dbReference type="Proteomes" id="UP000010931">
    <property type="component" value="Unassembled WGS sequence"/>
</dbReference>
<dbReference type="STRING" id="85558.T45_04907"/>
<evidence type="ECO:0000313" key="2">
    <source>
        <dbReference type="EMBL" id="ELP64623.1"/>
    </source>
</evidence>
<dbReference type="Pfam" id="PF25310">
    <property type="entry name" value="VG15"/>
    <property type="match status" value="1"/>
</dbReference>
<feature type="compositionally biased region" description="Basic and acidic residues" evidence="1">
    <location>
        <begin position="59"/>
        <end position="73"/>
    </location>
</feature>
<dbReference type="RefSeq" id="WP_006380384.1">
    <property type="nucleotide sequence ID" value="NZ_AEJB01000441.1"/>
</dbReference>
<evidence type="ECO:0000313" key="3">
    <source>
        <dbReference type="Proteomes" id="UP000010931"/>
    </source>
</evidence>
<dbReference type="PATRIC" id="fig|698760.3.peg.6552"/>
<dbReference type="InterPro" id="IPR057369">
    <property type="entry name" value="VG15"/>
</dbReference>
<sequence>MLISRGPVYKSRESATFNDGDRYHDNCHCYAMPVWSRDQYQSSELTALSRQYEALWPEVHEGPQRKGRSDRLAPLHPQQAASRSPGGAAVH</sequence>
<reference evidence="2 3" key="1">
    <citation type="journal article" date="2011" name="Plasmid">
        <title>Streptomyces turgidiscabies Car8 contains a modular pathogenicity island that shares virulence genes with other actinobacterial plant pathogens.</title>
        <authorList>
            <person name="Huguet-Tapia J.C."/>
            <person name="Badger J.H."/>
            <person name="Loria R."/>
            <person name="Pettis G.S."/>
        </authorList>
    </citation>
    <scope>NUCLEOTIDE SEQUENCE [LARGE SCALE GENOMIC DNA]</scope>
    <source>
        <strain evidence="2 3">Car8</strain>
    </source>
</reference>
<evidence type="ECO:0000256" key="1">
    <source>
        <dbReference type="SAM" id="MobiDB-lite"/>
    </source>
</evidence>
<protein>
    <submittedName>
        <fullName evidence="2">Uncharacterized protein</fullName>
    </submittedName>
</protein>